<accession>A0ABP3Y505</accession>
<dbReference type="EMBL" id="BAAAFH010000011">
    <property type="protein sequence ID" value="GAA0875887.1"/>
    <property type="molecule type" value="Genomic_DNA"/>
</dbReference>
<proteinExistence type="predicted"/>
<protein>
    <submittedName>
        <fullName evidence="1">Uncharacterized protein</fullName>
    </submittedName>
</protein>
<name>A0ABP3Y505_9FLAO</name>
<keyword evidence="2" id="KW-1185">Reference proteome</keyword>
<comment type="caution">
    <text evidence="1">The sequence shown here is derived from an EMBL/GenBank/DDBJ whole genome shotgun (WGS) entry which is preliminary data.</text>
</comment>
<gene>
    <name evidence="1" type="ORF">GCM10009118_22960</name>
</gene>
<organism evidence="1 2">
    <name type="scientific">Wandonia haliotis</name>
    <dbReference type="NCBI Taxonomy" id="574963"/>
    <lineage>
        <taxon>Bacteria</taxon>
        <taxon>Pseudomonadati</taxon>
        <taxon>Bacteroidota</taxon>
        <taxon>Flavobacteriia</taxon>
        <taxon>Flavobacteriales</taxon>
        <taxon>Crocinitomicaceae</taxon>
        <taxon>Wandonia</taxon>
    </lineage>
</organism>
<dbReference type="Proteomes" id="UP001501126">
    <property type="component" value="Unassembled WGS sequence"/>
</dbReference>
<sequence>MVQYITYNALIIRNMHFETGDIAEFNAILGQIGASVDSTGYRVINKWSIEKIK</sequence>
<reference evidence="2" key="1">
    <citation type="journal article" date="2019" name="Int. J. Syst. Evol. Microbiol.">
        <title>The Global Catalogue of Microorganisms (GCM) 10K type strain sequencing project: providing services to taxonomists for standard genome sequencing and annotation.</title>
        <authorList>
            <consortium name="The Broad Institute Genomics Platform"/>
            <consortium name="The Broad Institute Genome Sequencing Center for Infectious Disease"/>
            <person name="Wu L."/>
            <person name="Ma J."/>
        </authorList>
    </citation>
    <scope>NUCLEOTIDE SEQUENCE [LARGE SCALE GENOMIC DNA]</scope>
    <source>
        <strain evidence="2">JCM 16083</strain>
    </source>
</reference>
<evidence type="ECO:0000313" key="2">
    <source>
        <dbReference type="Proteomes" id="UP001501126"/>
    </source>
</evidence>
<evidence type="ECO:0000313" key="1">
    <source>
        <dbReference type="EMBL" id="GAA0875887.1"/>
    </source>
</evidence>